<dbReference type="AlphaFoldDB" id="A0A0C3RYT2"/>
<sequence>MSVLYPPNGPPTPRYKAMFLALGCSQRGDLYTWDSLPSFPTRVDVPTFPMLVFCRSENEFHKMRTVAPWIYCIAQQGLTTRQGVADALELLREKPSIRRVLTSHRPSWPVFGGNGGLELISFLWADAHDLYVGQDFPKIGTRRENLLDAMIWFMLRDVPGIDSVPVGEDFDQFTAQLAQLQVSVRSPSPDAPARSRCPETPRSPQRKPQAAAMEPIVIDSESETEPPAPATPKVRKAPPKRTKVFRTPARVESQAGERPVVSTAKTVSTRPVSVSLDPEATRGTAAGLNVPTSASSDKAKELPAPPTASPQLAIAPTSDGAAAAIPDHGAMGSHAPHDVPVYVGSGPHANGRQRPRMYQHIRDVSGHIVQSHAQAFSSQEVIVPSFGLAMDRFLDAFGFPDDICWILAACYDHSQDVMHFCNLMLQCVSFSEAYWMWYMIQRGLPSQPIRTRENSISSD</sequence>
<protein>
    <submittedName>
        <fullName evidence="2">Uncharacterized protein</fullName>
    </submittedName>
</protein>
<reference evidence="2 3" key="1">
    <citation type="journal article" date="2014" name="PLoS Genet.">
        <title>Analysis of the Phlebiopsis gigantea genome, transcriptome and secretome provides insight into its pioneer colonization strategies of wood.</title>
        <authorList>
            <person name="Hori C."/>
            <person name="Ishida T."/>
            <person name="Igarashi K."/>
            <person name="Samejima M."/>
            <person name="Suzuki H."/>
            <person name="Master E."/>
            <person name="Ferreira P."/>
            <person name="Ruiz-Duenas F.J."/>
            <person name="Held B."/>
            <person name="Canessa P."/>
            <person name="Larrondo L.F."/>
            <person name="Schmoll M."/>
            <person name="Druzhinina I.S."/>
            <person name="Kubicek C.P."/>
            <person name="Gaskell J.A."/>
            <person name="Kersten P."/>
            <person name="St John F."/>
            <person name="Glasner J."/>
            <person name="Sabat G."/>
            <person name="Splinter BonDurant S."/>
            <person name="Syed K."/>
            <person name="Yadav J."/>
            <person name="Mgbeahuruike A.C."/>
            <person name="Kovalchuk A."/>
            <person name="Asiegbu F.O."/>
            <person name="Lackner G."/>
            <person name="Hoffmeister D."/>
            <person name="Rencoret J."/>
            <person name="Gutierrez A."/>
            <person name="Sun H."/>
            <person name="Lindquist E."/>
            <person name="Barry K."/>
            <person name="Riley R."/>
            <person name="Grigoriev I.V."/>
            <person name="Henrissat B."/>
            <person name="Kues U."/>
            <person name="Berka R.M."/>
            <person name="Martinez A.T."/>
            <person name="Covert S.F."/>
            <person name="Blanchette R.A."/>
            <person name="Cullen D."/>
        </authorList>
    </citation>
    <scope>NUCLEOTIDE SEQUENCE [LARGE SCALE GENOMIC DNA]</scope>
    <source>
        <strain evidence="2 3">11061_1 CR5-6</strain>
    </source>
</reference>
<gene>
    <name evidence="2" type="ORF">PHLGIDRAFT_123349</name>
</gene>
<proteinExistence type="predicted"/>
<evidence type="ECO:0000256" key="1">
    <source>
        <dbReference type="SAM" id="MobiDB-lite"/>
    </source>
</evidence>
<evidence type="ECO:0000313" key="2">
    <source>
        <dbReference type="EMBL" id="KIP01437.1"/>
    </source>
</evidence>
<dbReference type="Proteomes" id="UP000053257">
    <property type="component" value="Unassembled WGS sequence"/>
</dbReference>
<keyword evidence="3" id="KW-1185">Reference proteome</keyword>
<feature type="compositionally biased region" description="Basic residues" evidence="1">
    <location>
        <begin position="233"/>
        <end position="244"/>
    </location>
</feature>
<feature type="compositionally biased region" description="Polar residues" evidence="1">
    <location>
        <begin position="263"/>
        <end position="272"/>
    </location>
</feature>
<evidence type="ECO:0000313" key="3">
    <source>
        <dbReference type="Proteomes" id="UP000053257"/>
    </source>
</evidence>
<dbReference type="EMBL" id="KN840791">
    <property type="protein sequence ID" value="KIP01437.1"/>
    <property type="molecule type" value="Genomic_DNA"/>
</dbReference>
<dbReference type="HOGENOM" id="CLU_595978_0_0_1"/>
<name>A0A0C3RYT2_PHLG1</name>
<accession>A0A0C3RYT2</accession>
<feature type="region of interest" description="Disordered" evidence="1">
    <location>
        <begin position="183"/>
        <end position="311"/>
    </location>
</feature>
<organism evidence="2 3">
    <name type="scientific">Phlebiopsis gigantea (strain 11061_1 CR5-6)</name>
    <name type="common">White-rot fungus</name>
    <name type="synonym">Peniophora gigantea</name>
    <dbReference type="NCBI Taxonomy" id="745531"/>
    <lineage>
        <taxon>Eukaryota</taxon>
        <taxon>Fungi</taxon>
        <taxon>Dikarya</taxon>
        <taxon>Basidiomycota</taxon>
        <taxon>Agaricomycotina</taxon>
        <taxon>Agaricomycetes</taxon>
        <taxon>Polyporales</taxon>
        <taxon>Phanerochaetaceae</taxon>
        <taxon>Phlebiopsis</taxon>
    </lineage>
</organism>